<gene>
    <name evidence="4" type="ORF">RJ641_010775</name>
</gene>
<feature type="compositionally biased region" description="Basic and acidic residues" evidence="2">
    <location>
        <begin position="144"/>
        <end position="163"/>
    </location>
</feature>
<dbReference type="PANTHER" id="PTHR40836">
    <property type="entry name" value="RB1-INDUCIBLE COILED-COIL PROTEIN"/>
    <property type="match status" value="1"/>
</dbReference>
<comment type="caution">
    <text evidence="4">The sequence shown here is derived from an EMBL/GenBank/DDBJ whole genome shotgun (WGS) entry which is preliminary data.</text>
</comment>
<accession>A0AAN8UZA5</accession>
<feature type="coiled-coil region" evidence="1">
    <location>
        <begin position="666"/>
        <end position="715"/>
    </location>
</feature>
<feature type="region of interest" description="Disordered" evidence="2">
    <location>
        <begin position="110"/>
        <end position="182"/>
    </location>
</feature>
<organism evidence="4 5">
    <name type="scientific">Dillenia turbinata</name>
    <dbReference type="NCBI Taxonomy" id="194707"/>
    <lineage>
        <taxon>Eukaryota</taxon>
        <taxon>Viridiplantae</taxon>
        <taxon>Streptophyta</taxon>
        <taxon>Embryophyta</taxon>
        <taxon>Tracheophyta</taxon>
        <taxon>Spermatophyta</taxon>
        <taxon>Magnoliopsida</taxon>
        <taxon>eudicotyledons</taxon>
        <taxon>Gunneridae</taxon>
        <taxon>Pentapetalae</taxon>
        <taxon>Dilleniales</taxon>
        <taxon>Dilleniaceae</taxon>
        <taxon>Dillenia</taxon>
    </lineage>
</organism>
<evidence type="ECO:0000259" key="3">
    <source>
        <dbReference type="Pfam" id="PF14309"/>
    </source>
</evidence>
<name>A0AAN8UZA5_9MAGN</name>
<dbReference type="InterPro" id="IPR025486">
    <property type="entry name" value="DUF4378"/>
</dbReference>
<feature type="domain" description="DUF4378" evidence="3">
    <location>
        <begin position="711"/>
        <end position="873"/>
    </location>
</feature>
<evidence type="ECO:0000313" key="4">
    <source>
        <dbReference type="EMBL" id="KAK6924575.1"/>
    </source>
</evidence>
<dbReference type="Pfam" id="PF14309">
    <property type="entry name" value="DUF4378"/>
    <property type="match status" value="1"/>
</dbReference>
<feature type="compositionally biased region" description="Basic and acidic residues" evidence="2">
    <location>
        <begin position="173"/>
        <end position="182"/>
    </location>
</feature>
<dbReference type="AlphaFoldDB" id="A0AAN8UZA5"/>
<reference evidence="4 5" key="1">
    <citation type="submission" date="2023-12" db="EMBL/GenBank/DDBJ databases">
        <title>A high-quality genome assembly for Dillenia turbinata (Dilleniales).</title>
        <authorList>
            <person name="Chanderbali A."/>
        </authorList>
    </citation>
    <scope>NUCLEOTIDE SEQUENCE [LARGE SCALE GENOMIC DNA]</scope>
    <source>
        <strain evidence="4">LSX21</strain>
        <tissue evidence="4">Leaf</tissue>
    </source>
</reference>
<evidence type="ECO:0000256" key="1">
    <source>
        <dbReference type="SAM" id="Coils"/>
    </source>
</evidence>
<dbReference type="EMBL" id="JBAMMX010000017">
    <property type="protein sequence ID" value="KAK6924575.1"/>
    <property type="molecule type" value="Genomic_DNA"/>
</dbReference>
<proteinExistence type="predicted"/>
<keyword evidence="1" id="KW-0175">Coiled coil</keyword>
<dbReference type="Proteomes" id="UP001370490">
    <property type="component" value="Unassembled WGS sequence"/>
</dbReference>
<keyword evidence="5" id="KW-1185">Reference proteome</keyword>
<evidence type="ECO:0000256" key="2">
    <source>
        <dbReference type="SAM" id="MobiDB-lite"/>
    </source>
</evidence>
<protein>
    <recommendedName>
        <fullName evidence="3">DUF4378 domain-containing protein</fullName>
    </recommendedName>
</protein>
<evidence type="ECO:0000313" key="5">
    <source>
        <dbReference type="Proteomes" id="UP001370490"/>
    </source>
</evidence>
<dbReference type="PANTHER" id="PTHR40836:SF4">
    <property type="entry name" value="RB1-INDUCIBLE COILED-COIL PROTEIN"/>
    <property type="match status" value="1"/>
</dbReference>
<feature type="compositionally biased region" description="Basic and acidic residues" evidence="2">
    <location>
        <begin position="114"/>
        <end position="128"/>
    </location>
</feature>
<sequence length="880" mass="99950">MGGLFHIFDFNRGNMARKVKRHGGGMEAPRNSLELPVVTMQNYCAVGDSIPYSYQVKRDWMKSRCNSTEASMKKLINEEIAKAPNTRRNAPGIVARLMGVDVIPINDKQIAQSTDKRNGISETKASRKERTRSRSFGHISFDTDSSRVMKPDPFDHSKDRELDGQNNRYGKPKPREHPQEEELRKFKKEFEAWQAARLRECSKVVGPGSVSSQLLAQEDLNKEKMAIYAPSRQSKEIETSSESKDHLVKVRLLQSGGSEPCGHKLGLFAADEDALLPGSKTIYADLDQFSLQNSRSDLGRYPAPTRIVILKPGYDRVDYFDDSGVSSAETSRDRGGIEDFLEEVKERLKCEIQGKAYKRGKVVRGAGIETPFHEKASDPKQIAQHIAKRVRESVSRDLRVNLPRSESTRSYRSEIQFKGPSSPDYIDRDTRRFLSDRMRNVLRRETYLDMPTVIGDSSRSSMLDVERNKRQESGKHVSNWYYTKGESEMQTGSFRHGPEDDEIFHEEISPRNLIRSLSAPVSGTSFGKLLLEDRHVVTGAHIRRKLEAVDSVMVDAKRKQKEKFNFKEKVTNFRYTFTLRGRLFRRKLEVENETQCIELDSTKDLMSGPTVVMNLGDRPENFTEVPPSPASICSSAQEELLWPGDHFSPLSSDTTMVEDYCVPQVFRKINSNLNELRRQLNQLECNGSENTTIKEEQMETEMDELEDQAKTYIRNLLVASGLYNGSVDVSISRLDSLTKPISSCIYEEVEESYRKSYKGKDDRGEADHKLLLDLLNEALSATLGPHLPLPISKLRWVIGLSTLSPPKGKKLLDLVWQKVRVHLYPPTDRTNHSLDNMVAHDLRSFPWSGLINEDVNSLGGEMECLIIGDLIEDVVNDMQV</sequence>